<keyword evidence="2" id="KW-1185">Reference proteome</keyword>
<accession>A0A4R6UQ90</accession>
<dbReference type="OrthoDB" id="6078322at2"/>
<protein>
    <submittedName>
        <fullName evidence="1">Uncharacterized protein</fullName>
    </submittedName>
</protein>
<dbReference type="EMBL" id="SNYM01000005">
    <property type="protein sequence ID" value="TDQ49191.1"/>
    <property type="molecule type" value="Genomic_DNA"/>
</dbReference>
<name>A0A4R6UQ90_9GAMM</name>
<dbReference type="RefSeq" id="WP_133589595.1">
    <property type="nucleotide sequence ID" value="NZ_CP037953.1"/>
</dbReference>
<comment type="caution">
    <text evidence="1">The sequence shown here is derived from an EMBL/GenBank/DDBJ whole genome shotgun (WGS) entry which is preliminary data.</text>
</comment>
<reference evidence="1 2" key="1">
    <citation type="submission" date="2019-03" db="EMBL/GenBank/DDBJ databases">
        <title>Genomic Encyclopedia of Type Strains, Phase IV (KMG-IV): sequencing the most valuable type-strain genomes for metagenomic binning, comparative biology and taxonomic classification.</title>
        <authorList>
            <person name="Goeker M."/>
        </authorList>
    </citation>
    <scope>NUCLEOTIDE SEQUENCE [LARGE SCALE GENOMIC DNA]</scope>
    <source>
        <strain evidence="1 2">DSM 103792</strain>
    </source>
</reference>
<sequence length="269" mass="30768">MDWQRFLFDPKQQWITRLEKLARRRFPDRQLADQAFEQALGKLQENEWAKLQSFQQRSSPGTFLVVVFRHLLEDFAVARFGKCRAPVWVQSLGRIWQLVYKKLCCERQARQTVAEQLASESHNAQQIEQIARTIQAKIPDCGAQVKFESLSAASSEAAELDIEDEQTLSPEQNLQEQQQQHMLSALQHVFTASGSWQLGNGQLSVELTTTLRQALDADTALLMKMVFQDDLSIAKAATILNLPEHSARRKIKACLEQWRKDLTKAGFAE</sequence>
<dbReference type="AlphaFoldDB" id="A0A4R6UQ90"/>
<organism evidence="1 2">
    <name type="scientific">Permianibacter aggregans</name>
    <dbReference type="NCBI Taxonomy" id="1510150"/>
    <lineage>
        <taxon>Bacteria</taxon>
        <taxon>Pseudomonadati</taxon>
        <taxon>Pseudomonadota</taxon>
        <taxon>Gammaproteobacteria</taxon>
        <taxon>Pseudomonadales</taxon>
        <taxon>Pseudomonadaceae</taxon>
        <taxon>Permianibacter</taxon>
    </lineage>
</organism>
<proteinExistence type="predicted"/>
<evidence type="ECO:0000313" key="1">
    <source>
        <dbReference type="EMBL" id="TDQ49191.1"/>
    </source>
</evidence>
<gene>
    <name evidence="1" type="ORF">EV696_105165</name>
</gene>
<dbReference type="Proteomes" id="UP000295375">
    <property type="component" value="Unassembled WGS sequence"/>
</dbReference>
<evidence type="ECO:0000313" key="2">
    <source>
        <dbReference type="Proteomes" id="UP000295375"/>
    </source>
</evidence>